<dbReference type="GO" id="GO:0005524">
    <property type="term" value="F:ATP binding"/>
    <property type="evidence" value="ECO:0007669"/>
    <property type="project" value="InterPro"/>
</dbReference>
<reference evidence="3 4" key="1">
    <citation type="journal article" date="2016" name="Genome Announc.">
        <title>Complete Genome Sequence of a New Megavirus Family Member Isolated from an Inland Water Lake for the First Time in India.</title>
        <authorList>
            <person name="Chatterjee A."/>
            <person name="Ali F."/>
            <person name="Bange D."/>
            <person name="Kondabagil K."/>
        </authorList>
    </citation>
    <scope>NUCLEOTIDE SEQUENCE [LARGE SCALE GENOMIC DNA]</scope>
    <source>
        <strain evidence="3">1</strain>
    </source>
</reference>
<name>A0A167R2I7_9VIRU</name>
<dbReference type="EMBL" id="KU877344">
    <property type="protein sequence ID" value="ANB50236.1"/>
    <property type="molecule type" value="Genomic_DNA"/>
</dbReference>
<protein>
    <submittedName>
        <fullName evidence="3">Putative AAA-type ATPase</fullName>
    </submittedName>
</protein>
<evidence type="ECO:0000256" key="1">
    <source>
        <dbReference type="ARBA" id="ARBA00007448"/>
    </source>
</evidence>
<organism evidence="3 4">
    <name type="scientific">Powai lake megavirus</name>
    <dbReference type="NCBI Taxonomy" id="1842663"/>
    <lineage>
        <taxon>Viruses</taxon>
        <taxon>Varidnaviria</taxon>
        <taxon>Bamfordvirae</taxon>
        <taxon>Nucleocytoviricota</taxon>
        <taxon>Megaviricetes</taxon>
        <taxon>Imitervirales</taxon>
        <taxon>Mimiviridae</taxon>
        <taxon>Megamimivirinae</taxon>
        <taxon>Megavirus</taxon>
        <taxon>Megavirus powaiense</taxon>
    </lineage>
</organism>
<comment type="similarity">
    <text evidence="1">Belongs to the AAA ATPase family. BCS1 subfamily.</text>
</comment>
<dbReference type="KEGG" id="vg:80512598"/>
<dbReference type="RefSeq" id="YP_010775987.1">
    <property type="nucleotide sequence ID" value="NC_075034.1"/>
</dbReference>
<dbReference type="InterPro" id="IPR003959">
    <property type="entry name" value="ATPase_AAA_core"/>
</dbReference>
<evidence type="ECO:0000313" key="3">
    <source>
        <dbReference type="EMBL" id="ANB50236.1"/>
    </source>
</evidence>
<evidence type="ECO:0000259" key="2">
    <source>
        <dbReference type="SMART" id="SM00382"/>
    </source>
</evidence>
<dbReference type="InterPro" id="IPR003593">
    <property type="entry name" value="AAA+_ATPase"/>
</dbReference>
<dbReference type="Pfam" id="PF00004">
    <property type="entry name" value="AAA"/>
    <property type="match status" value="1"/>
</dbReference>
<evidence type="ECO:0000313" key="4">
    <source>
        <dbReference type="Proteomes" id="UP000241365"/>
    </source>
</evidence>
<dbReference type="InterPro" id="IPR027417">
    <property type="entry name" value="P-loop_NTPase"/>
</dbReference>
<accession>A0A167R2I7</accession>
<keyword evidence="4" id="KW-1185">Reference proteome</keyword>
<dbReference type="Gene3D" id="3.40.50.300">
    <property type="entry name" value="P-loop containing nucleotide triphosphate hydrolases"/>
    <property type="match status" value="1"/>
</dbReference>
<dbReference type="SMART" id="SM00382">
    <property type="entry name" value="AAA"/>
    <property type="match status" value="1"/>
</dbReference>
<dbReference type="Proteomes" id="UP000241365">
    <property type="component" value="Segment"/>
</dbReference>
<proteinExistence type="inferred from homology"/>
<feature type="domain" description="AAA+ ATPase" evidence="2">
    <location>
        <begin position="193"/>
        <end position="326"/>
    </location>
</feature>
<dbReference type="PANTHER" id="PTHR23070">
    <property type="entry name" value="BCS1 AAA-TYPE ATPASE"/>
    <property type="match status" value="1"/>
</dbReference>
<sequence length="334" mass="38034">MSLEKTIVIGALATTSYKLCDHIYDLVKNYLLSFFVNKLEISSKKSPNVFFAVKCEIEDLVNNNYLSIVLDRGSNTSFGLNNGCYIINTDSWGRIIVKYTNERIILYNIVNIFGENSLNKLKEFVKDCKNKYCSTDKMIICHTPNGNNWSFPIIRRPNKFIENNMTMEMRQVLSDIDVFMNSSMMYDERGINYRRGYLIHGPSGCGKTGMIPIIATKYNMEIYVLNFNSPDMSDTSLINLISNVPPRSIIVIEEIDKQIETLQNNNNKYVSIGGILSGLDGPQGLSYGSIIIMTSNSDNFLPPEHMEPLIRPGRIDKKIKFNTKINTNTQDLYV</sequence>
<dbReference type="GO" id="GO:0016887">
    <property type="term" value="F:ATP hydrolysis activity"/>
    <property type="evidence" value="ECO:0007669"/>
    <property type="project" value="InterPro"/>
</dbReference>
<dbReference type="GeneID" id="80512598"/>
<dbReference type="InterPro" id="IPR050747">
    <property type="entry name" value="Mitochondrial_chaperone_BCS1"/>
</dbReference>
<dbReference type="SUPFAM" id="SSF52540">
    <property type="entry name" value="P-loop containing nucleoside triphosphate hydrolases"/>
    <property type="match status" value="1"/>
</dbReference>